<keyword evidence="2" id="KW-1185">Reference proteome</keyword>
<organism evidence="1 2">
    <name type="scientific">Undibacterium terreum</name>
    <dbReference type="NCBI Taxonomy" id="1224302"/>
    <lineage>
        <taxon>Bacteria</taxon>
        <taxon>Pseudomonadati</taxon>
        <taxon>Pseudomonadota</taxon>
        <taxon>Betaproteobacteria</taxon>
        <taxon>Burkholderiales</taxon>
        <taxon>Oxalobacteraceae</taxon>
        <taxon>Undibacterium</taxon>
    </lineage>
</organism>
<evidence type="ECO:0000313" key="2">
    <source>
        <dbReference type="Proteomes" id="UP000637423"/>
    </source>
</evidence>
<protein>
    <submittedName>
        <fullName evidence="1">Uncharacterized protein</fullName>
    </submittedName>
</protein>
<gene>
    <name evidence="1" type="ORF">GCM10011396_38180</name>
</gene>
<proteinExistence type="predicted"/>
<dbReference type="Proteomes" id="UP000637423">
    <property type="component" value="Unassembled WGS sequence"/>
</dbReference>
<reference evidence="1" key="1">
    <citation type="journal article" date="2014" name="Int. J. Syst. Evol. Microbiol.">
        <title>Complete genome sequence of Corynebacterium casei LMG S-19264T (=DSM 44701T), isolated from a smear-ripened cheese.</title>
        <authorList>
            <consortium name="US DOE Joint Genome Institute (JGI-PGF)"/>
            <person name="Walter F."/>
            <person name="Albersmeier A."/>
            <person name="Kalinowski J."/>
            <person name="Ruckert C."/>
        </authorList>
    </citation>
    <scope>NUCLEOTIDE SEQUENCE</scope>
    <source>
        <strain evidence="1">CGMCC 1.10998</strain>
    </source>
</reference>
<reference evidence="1" key="2">
    <citation type="submission" date="2020-09" db="EMBL/GenBank/DDBJ databases">
        <authorList>
            <person name="Sun Q."/>
            <person name="Zhou Y."/>
        </authorList>
    </citation>
    <scope>NUCLEOTIDE SEQUENCE</scope>
    <source>
        <strain evidence="1">CGMCC 1.10998</strain>
    </source>
</reference>
<accession>A0A916UUC4</accession>
<comment type="caution">
    <text evidence="1">The sequence shown here is derived from an EMBL/GenBank/DDBJ whole genome shotgun (WGS) entry which is preliminary data.</text>
</comment>
<dbReference type="EMBL" id="BMED01000004">
    <property type="protein sequence ID" value="GGC87274.1"/>
    <property type="molecule type" value="Genomic_DNA"/>
</dbReference>
<dbReference type="AlphaFoldDB" id="A0A916UUC4"/>
<sequence>MRDDRVSLASIATSMYAQTKAQAIYNPAGGITSQQLITKFYNNVLGGMDYWTN</sequence>
<name>A0A916UUC4_9BURK</name>
<evidence type="ECO:0000313" key="1">
    <source>
        <dbReference type="EMBL" id="GGC87274.1"/>
    </source>
</evidence>